<feature type="compositionally biased region" description="Pro residues" evidence="2">
    <location>
        <begin position="59"/>
        <end position="70"/>
    </location>
</feature>
<dbReference type="CDD" id="cd06850">
    <property type="entry name" value="biotinyl_domain"/>
    <property type="match status" value="1"/>
</dbReference>
<dbReference type="PROSITE" id="PS00188">
    <property type="entry name" value="BIOTIN"/>
    <property type="match status" value="1"/>
</dbReference>
<dbReference type="EMBL" id="AEEI01000021">
    <property type="protein sequence ID" value="EFM02530.1"/>
    <property type="molecule type" value="Genomic_DNA"/>
</dbReference>
<evidence type="ECO:0000313" key="4">
    <source>
        <dbReference type="EMBL" id="EFM02530.1"/>
    </source>
</evidence>
<keyword evidence="4" id="KW-0456">Lyase</keyword>
<dbReference type="eggNOG" id="COG4770">
    <property type="taxonomic scope" value="Bacteria"/>
</dbReference>
<evidence type="ECO:0000259" key="3">
    <source>
        <dbReference type="PROSITE" id="PS50968"/>
    </source>
</evidence>
<dbReference type="PANTHER" id="PTHR45266">
    <property type="entry name" value="OXALOACETATE DECARBOXYLASE ALPHA CHAIN"/>
    <property type="match status" value="1"/>
</dbReference>
<dbReference type="PANTHER" id="PTHR45266:SF3">
    <property type="entry name" value="OXALOACETATE DECARBOXYLASE ALPHA CHAIN"/>
    <property type="match status" value="1"/>
</dbReference>
<dbReference type="GO" id="GO:0016829">
    <property type="term" value="F:lyase activity"/>
    <property type="evidence" value="ECO:0007669"/>
    <property type="project" value="UniProtKB-KW"/>
</dbReference>
<evidence type="ECO:0000256" key="1">
    <source>
        <dbReference type="ARBA" id="ARBA00023267"/>
    </source>
</evidence>
<dbReference type="InterPro" id="IPR050709">
    <property type="entry name" value="Biotin_Carboxyl_Carrier/Decarb"/>
</dbReference>
<evidence type="ECO:0000256" key="2">
    <source>
        <dbReference type="SAM" id="MobiDB-lite"/>
    </source>
</evidence>
<keyword evidence="1" id="KW-0092">Biotin</keyword>
<dbReference type="SUPFAM" id="SSF51230">
    <property type="entry name" value="Single hybrid motif"/>
    <property type="match status" value="1"/>
</dbReference>
<protein>
    <submittedName>
        <fullName evidence="4">Biotin-requiring enzyme</fullName>
        <ecNumber evidence="4">4.1.1.41</ecNumber>
    </submittedName>
</protein>
<dbReference type="AlphaFoldDB" id="E0NR10"/>
<feature type="region of interest" description="Disordered" evidence="2">
    <location>
        <begin position="42"/>
        <end position="75"/>
    </location>
</feature>
<dbReference type="HOGENOM" id="CLU_016733_5_4_10"/>
<reference evidence="4" key="1">
    <citation type="submission" date="2010-07" db="EMBL/GenBank/DDBJ databases">
        <authorList>
            <person name="Muzny D."/>
            <person name="Qin X."/>
            <person name="Deng J."/>
            <person name="Jiang H."/>
            <person name="Liu Y."/>
            <person name="Qu J."/>
            <person name="Song X.-Z."/>
            <person name="Zhang L."/>
            <person name="Thornton R."/>
            <person name="Coyle M."/>
            <person name="Francisco L."/>
            <person name="Jackson L."/>
            <person name="Javaid M."/>
            <person name="Korchina V."/>
            <person name="Kovar C."/>
            <person name="Mata R."/>
            <person name="Mathew T."/>
            <person name="Ngo R."/>
            <person name="Nguyen L."/>
            <person name="Nguyen N."/>
            <person name="Okwuonu G."/>
            <person name="Ongeri F."/>
            <person name="Pham C."/>
            <person name="Simmons D."/>
            <person name="Wilczek-Boney K."/>
            <person name="Hale W."/>
            <person name="Jakkamsetti A."/>
            <person name="Pham P."/>
            <person name="Ruth R."/>
            <person name="San Lucas F."/>
            <person name="Warren J."/>
            <person name="Zhang J."/>
            <person name="Zhao Z."/>
            <person name="Zhou C."/>
            <person name="Zhu D."/>
            <person name="Lee S."/>
            <person name="Bess C."/>
            <person name="Blankenburg K."/>
            <person name="Forbes L."/>
            <person name="Fu Q."/>
            <person name="Gubbala S."/>
            <person name="Hirani K."/>
            <person name="Jayaseelan J.C."/>
            <person name="Lara F."/>
            <person name="Munidasa M."/>
            <person name="Palculict T."/>
            <person name="Patil S."/>
            <person name="Pu L.-L."/>
            <person name="Saada N."/>
            <person name="Tang L."/>
            <person name="Weissenberger G."/>
            <person name="Zhu Y."/>
            <person name="Hemphill L."/>
            <person name="Shang Y."/>
            <person name="Youmans B."/>
            <person name="Ayvaz T."/>
            <person name="Ross M."/>
            <person name="Santibanez J."/>
            <person name="Aqrawi P."/>
            <person name="Gross S."/>
            <person name="Joshi V."/>
            <person name="Fowler G."/>
            <person name="Nazareth L."/>
            <person name="Reid J."/>
            <person name="Worley K."/>
            <person name="Petrosino J."/>
            <person name="Highlander S."/>
            <person name="Gibbs R."/>
        </authorList>
    </citation>
    <scope>NUCLEOTIDE SEQUENCE [LARGE SCALE GENOMIC DNA]</scope>
    <source>
        <strain evidence="4">DSM 16973</strain>
    </source>
</reference>
<dbReference type="Pfam" id="PF00364">
    <property type="entry name" value="Biotin_lipoyl"/>
    <property type="match status" value="1"/>
</dbReference>
<dbReference type="RefSeq" id="WP_006948406.1">
    <property type="nucleotide sequence ID" value="NZ_BAJI01000001.1"/>
</dbReference>
<feature type="domain" description="Lipoyl-binding" evidence="3">
    <location>
        <begin position="74"/>
        <end position="149"/>
    </location>
</feature>
<gene>
    <name evidence="4" type="primary">mmdC</name>
    <name evidence="4" type="ORF">HMPREF0658_0611</name>
</gene>
<sequence>MSQYQYKVQGINYDVEIEEIKGNIAHVTVNGIPFEVEVSQPLKPTSSERSKVKVSKPVAPVPMSPSPKATPQPQVQAGAGMKILSPLPGTITEIKFKEGDLVRSGETVIVLEAMKMQNNIEAEVDGTITSILVNKGDTVMEGTVLLTIG</sequence>
<name>E0NR10_9BACT</name>
<keyword evidence="5" id="KW-1185">Reference proteome</keyword>
<dbReference type="InterPro" id="IPR011053">
    <property type="entry name" value="Single_hybrid_motif"/>
</dbReference>
<proteinExistence type="predicted"/>
<organism evidence="4 5">
    <name type="scientific">Hoylesella marshii DSM 16973 = JCM 13450</name>
    <dbReference type="NCBI Taxonomy" id="862515"/>
    <lineage>
        <taxon>Bacteria</taxon>
        <taxon>Pseudomonadati</taxon>
        <taxon>Bacteroidota</taxon>
        <taxon>Bacteroidia</taxon>
        <taxon>Bacteroidales</taxon>
        <taxon>Prevotellaceae</taxon>
        <taxon>Hoylesella</taxon>
    </lineage>
</organism>
<dbReference type="PROSITE" id="PS50968">
    <property type="entry name" value="BIOTINYL_LIPOYL"/>
    <property type="match status" value="1"/>
</dbReference>
<dbReference type="EC" id="4.1.1.41" evidence="4"/>
<dbReference type="STRING" id="862515.HMPREF0658_0611"/>
<dbReference type="OrthoDB" id="9812676at2"/>
<accession>E0NR10</accession>
<evidence type="ECO:0000313" key="5">
    <source>
        <dbReference type="Proteomes" id="UP000004394"/>
    </source>
</evidence>
<dbReference type="FunFam" id="2.40.50.100:FF:000003">
    <property type="entry name" value="Acetyl-CoA carboxylase biotin carboxyl carrier protein"/>
    <property type="match status" value="1"/>
</dbReference>
<dbReference type="InterPro" id="IPR001882">
    <property type="entry name" value="Biotin_BS"/>
</dbReference>
<dbReference type="InterPro" id="IPR000089">
    <property type="entry name" value="Biotin_lipoyl"/>
</dbReference>
<comment type="caution">
    <text evidence="4">The sequence shown here is derived from an EMBL/GenBank/DDBJ whole genome shotgun (WGS) entry which is preliminary data.</text>
</comment>
<dbReference type="Gene3D" id="2.40.50.100">
    <property type="match status" value="1"/>
</dbReference>
<dbReference type="Proteomes" id="UP000004394">
    <property type="component" value="Unassembled WGS sequence"/>
</dbReference>